<dbReference type="EMBL" id="JBHEZY010000025">
    <property type="protein sequence ID" value="MFC1436119.1"/>
    <property type="molecule type" value="Genomic_DNA"/>
</dbReference>
<feature type="region of interest" description="Disordered" evidence="1">
    <location>
        <begin position="184"/>
        <end position="211"/>
    </location>
</feature>
<dbReference type="InterPro" id="IPR058663">
    <property type="entry name" value="PucR-like_N"/>
</dbReference>
<dbReference type="PANTHER" id="PTHR33744">
    <property type="entry name" value="CARBOHYDRATE DIACID REGULATOR"/>
    <property type="match status" value="1"/>
</dbReference>
<evidence type="ECO:0000256" key="1">
    <source>
        <dbReference type="SAM" id="MobiDB-lite"/>
    </source>
</evidence>
<gene>
    <name evidence="4" type="ORF">ACEZDB_36340</name>
</gene>
<dbReference type="Pfam" id="PF13556">
    <property type="entry name" value="HTH_30"/>
    <property type="match status" value="1"/>
</dbReference>
<dbReference type="Proteomes" id="UP001592530">
    <property type="component" value="Unassembled WGS sequence"/>
</dbReference>
<feature type="compositionally biased region" description="Gly residues" evidence="1">
    <location>
        <begin position="192"/>
        <end position="203"/>
    </location>
</feature>
<evidence type="ECO:0000313" key="5">
    <source>
        <dbReference type="Proteomes" id="UP001592530"/>
    </source>
</evidence>
<evidence type="ECO:0000259" key="3">
    <source>
        <dbReference type="Pfam" id="PF25906"/>
    </source>
</evidence>
<sequence>MRPEIPSLVEEIWAEIVRVIPSYAQIFNGPNAELARVGLEQNLATFVEQVATPGADTSLRDEMCRAFGRLEAESGRSLDSLQETYRVGARLALRRARKVGRRFNLSPAVILTFADALFAYTGELSALSREGYLSALAERRQHDDQRRVRLLRLLLGASANPSVPVAELGEQLGWPIPPEVTPVVVGPEPSAGGDGSRGAGGNGPRPALDPDILTELDGSEPRLLLPGPMTGERRTALLAALPGRPLAVGLTVPAAEAPDSLRWARQALALAASGAIAPDQDGVVHCEQHLVTLWLHSAPTLVDQLARRQLEPLAGLTPLQRERLIETLHSWLTTRGTAARIAEELSVHPQTVRYRMRLLEQAFGDRLDDPDQQFATEIVLRRLHRPSDPEA</sequence>
<protein>
    <submittedName>
        <fullName evidence="4">Helix-turn-helix domain-containing protein</fullName>
    </submittedName>
</protein>
<dbReference type="InterPro" id="IPR025736">
    <property type="entry name" value="PucR_C-HTH_dom"/>
</dbReference>
<proteinExistence type="predicted"/>
<reference evidence="4 5" key="1">
    <citation type="submission" date="2024-09" db="EMBL/GenBank/DDBJ databases">
        <authorList>
            <person name="Lee S.D."/>
        </authorList>
    </citation>
    <scope>NUCLEOTIDE SEQUENCE [LARGE SCALE GENOMIC DNA]</scope>
    <source>
        <strain evidence="4 5">N1-3</strain>
    </source>
</reference>
<evidence type="ECO:0000259" key="2">
    <source>
        <dbReference type="Pfam" id="PF13556"/>
    </source>
</evidence>
<evidence type="ECO:0000313" key="4">
    <source>
        <dbReference type="EMBL" id="MFC1436119.1"/>
    </source>
</evidence>
<name>A0ABV6XD45_9ACTN</name>
<dbReference type="PANTHER" id="PTHR33744:SF1">
    <property type="entry name" value="DNA-BINDING TRANSCRIPTIONAL ACTIVATOR ADER"/>
    <property type="match status" value="1"/>
</dbReference>
<dbReference type="RefSeq" id="WP_380559592.1">
    <property type="nucleotide sequence ID" value="NZ_JBHEZY010000025.1"/>
</dbReference>
<dbReference type="Gene3D" id="1.10.10.2840">
    <property type="entry name" value="PucR C-terminal helix-turn-helix domain"/>
    <property type="match status" value="1"/>
</dbReference>
<organism evidence="4 5">
    <name type="scientific">Streptacidiphilus alkalitolerans</name>
    <dbReference type="NCBI Taxonomy" id="3342712"/>
    <lineage>
        <taxon>Bacteria</taxon>
        <taxon>Bacillati</taxon>
        <taxon>Actinomycetota</taxon>
        <taxon>Actinomycetes</taxon>
        <taxon>Kitasatosporales</taxon>
        <taxon>Streptomycetaceae</taxon>
        <taxon>Streptacidiphilus</taxon>
    </lineage>
</organism>
<feature type="domain" description="PucR-like N-terminal" evidence="3">
    <location>
        <begin position="1"/>
        <end position="155"/>
    </location>
</feature>
<dbReference type="InterPro" id="IPR042070">
    <property type="entry name" value="PucR_C-HTH_sf"/>
</dbReference>
<feature type="domain" description="PucR C-terminal helix-turn-helix" evidence="2">
    <location>
        <begin position="324"/>
        <end position="381"/>
    </location>
</feature>
<comment type="caution">
    <text evidence="4">The sequence shown here is derived from an EMBL/GenBank/DDBJ whole genome shotgun (WGS) entry which is preliminary data.</text>
</comment>
<dbReference type="InterPro" id="IPR051448">
    <property type="entry name" value="CdaR-like_regulators"/>
</dbReference>
<dbReference type="Pfam" id="PF25906">
    <property type="entry name" value="PucR-like_N"/>
    <property type="match status" value="1"/>
</dbReference>
<accession>A0ABV6XD45</accession>